<protein>
    <submittedName>
        <fullName evidence="2">Uncharacterized protein</fullName>
    </submittedName>
</protein>
<evidence type="ECO:0000256" key="1">
    <source>
        <dbReference type="SAM" id="Phobius"/>
    </source>
</evidence>
<dbReference type="EMBL" id="FQWC01000001">
    <property type="protein sequence ID" value="SHF82945.1"/>
    <property type="molecule type" value="Genomic_DNA"/>
</dbReference>
<accession>A0A1M5EUL3</accession>
<gene>
    <name evidence="2" type="ORF">SAMN05443663_101254</name>
</gene>
<dbReference type="STRING" id="370979.SAMN05443663_101254"/>
<dbReference type="AlphaFoldDB" id="A0A1M5EUL3"/>
<sequence>MYTKSKISNIQNALLVGYRSSLYSKLKKLFFGICVFLIGISANAQCAMCRAALAGDSNVKKAEAVNDGIVFLMIIPYLLVAIIGFLIYKMYRSKKKKAEI</sequence>
<keyword evidence="1" id="KW-1133">Transmembrane helix</keyword>
<dbReference type="OrthoDB" id="678747at2"/>
<evidence type="ECO:0000313" key="3">
    <source>
        <dbReference type="Proteomes" id="UP000184071"/>
    </source>
</evidence>
<keyword evidence="1" id="KW-0812">Transmembrane</keyword>
<reference evidence="3" key="1">
    <citation type="submission" date="2016-11" db="EMBL/GenBank/DDBJ databases">
        <authorList>
            <person name="Varghese N."/>
            <person name="Submissions S."/>
        </authorList>
    </citation>
    <scope>NUCLEOTIDE SEQUENCE [LARGE SCALE GENOMIC DNA]</scope>
    <source>
        <strain evidence="3">DSM 17963</strain>
    </source>
</reference>
<keyword evidence="1" id="KW-0472">Membrane</keyword>
<dbReference type="Proteomes" id="UP000184071">
    <property type="component" value="Unassembled WGS sequence"/>
</dbReference>
<keyword evidence="3" id="KW-1185">Reference proteome</keyword>
<feature type="transmembrane region" description="Helical" evidence="1">
    <location>
        <begin position="29"/>
        <end position="53"/>
    </location>
</feature>
<feature type="transmembrane region" description="Helical" evidence="1">
    <location>
        <begin position="68"/>
        <end position="88"/>
    </location>
</feature>
<name>A0A1M5EUL3_9FLAO</name>
<evidence type="ECO:0000313" key="2">
    <source>
        <dbReference type="EMBL" id="SHF82945.1"/>
    </source>
</evidence>
<proteinExistence type="predicted"/>
<organism evidence="2 3">
    <name type="scientific">Flavobacterium defluvii</name>
    <dbReference type="NCBI Taxonomy" id="370979"/>
    <lineage>
        <taxon>Bacteria</taxon>
        <taxon>Pseudomonadati</taxon>
        <taxon>Bacteroidota</taxon>
        <taxon>Flavobacteriia</taxon>
        <taxon>Flavobacteriales</taxon>
        <taxon>Flavobacteriaceae</taxon>
        <taxon>Flavobacterium</taxon>
    </lineage>
</organism>